<comment type="caution">
    <text evidence="2">The sequence shown here is derived from an EMBL/GenBank/DDBJ whole genome shotgun (WGS) entry which is preliminary data.</text>
</comment>
<name>M0D5X9_9EURY</name>
<feature type="region of interest" description="Disordered" evidence="1">
    <location>
        <begin position="16"/>
        <end position="44"/>
    </location>
</feature>
<keyword evidence="3" id="KW-1185">Reference proteome</keyword>
<proteinExistence type="predicted"/>
<evidence type="ECO:0000313" key="2">
    <source>
        <dbReference type="EMBL" id="ELZ30268.1"/>
    </source>
</evidence>
<reference evidence="2 3" key="1">
    <citation type="journal article" date="2014" name="PLoS Genet.">
        <title>Phylogenetically driven sequencing of extremely halophilic archaea reveals strategies for static and dynamic osmo-response.</title>
        <authorList>
            <person name="Becker E.A."/>
            <person name="Seitzer P.M."/>
            <person name="Tritt A."/>
            <person name="Larsen D."/>
            <person name="Krusor M."/>
            <person name="Yao A.I."/>
            <person name="Wu D."/>
            <person name="Madern D."/>
            <person name="Eisen J.A."/>
            <person name="Darling A.E."/>
            <person name="Facciotti M.T."/>
        </authorList>
    </citation>
    <scope>NUCLEOTIDE SEQUENCE [LARGE SCALE GENOMIC DNA]</scope>
    <source>
        <strain evidence="2 3">2-9-1</strain>
    </source>
</reference>
<evidence type="ECO:0000313" key="3">
    <source>
        <dbReference type="Proteomes" id="UP000011626"/>
    </source>
</evidence>
<evidence type="ECO:0000256" key="1">
    <source>
        <dbReference type="SAM" id="MobiDB-lite"/>
    </source>
</evidence>
<dbReference type="Proteomes" id="UP000011626">
    <property type="component" value="Unassembled WGS sequence"/>
</dbReference>
<dbReference type="EMBL" id="AOIU01000004">
    <property type="protein sequence ID" value="ELZ30268.1"/>
    <property type="molecule type" value="Genomic_DNA"/>
</dbReference>
<sequence>MEYRHVAVRETEPALGRSTVQRSLPHAASVVEPDSPQRAHVSESANGRAVALCVGAPAVDDVHPSEVGER</sequence>
<gene>
    <name evidence="2" type="ORF">C475_00997</name>
</gene>
<dbReference type="RefSeq" id="WP_006881853.1">
    <property type="nucleotide sequence ID" value="NZ_AOIU01000004.1"/>
</dbReference>
<accession>M0D5X9</accession>
<dbReference type="AlphaFoldDB" id="M0D5X9"/>
<organism evidence="2 3">
    <name type="scientific">Halosimplex carlsbadense 2-9-1</name>
    <dbReference type="NCBI Taxonomy" id="797114"/>
    <lineage>
        <taxon>Archaea</taxon>
        <taxon>Methanobacteriati</taxon>
        <taxon>Methanobacteriota</taxon>
        <taxon>Stenosarchaea group</taxon>
        <taxon>Halobacteria</taxon>
        <taxon>Halobacteriales</taxon>
        <taxon>Haloarculaceae</taxon>
        <taxon>Halosimplex</taxon>
    </lineage>
</organism>
<protein>
    <submittedName>
        <fullName evidence="2">Cupin 2 barrel domain-containing protein</fullName>
    </submittedName>
</protein>